<dbReference type="PROSITE" id="PS50920">
    <property type="entry name" value="SOLCAR"/>
    <property type="match status" value="1"/>
</dbReference>
<accession>A0A452F6U5</accession>
<evidence type="ECO:0000313" key="11">
    <source>
        <dbReference type="Proteomes" id="UP000291000"/>
    </source>
</evidence>
<reference evidence="10 11" key="1">
    <citation type="submission" date="2016-04" db="EMBL/GenBank/DDBJ databases">
        <title>Polished mammalian reference genomes with single-molecule sequencing and chromosome conformation capture applied to the Capra hircus genome.</title>
        <authorList>
            <person name="Bickhart D.M."/>
            <person name="Koren S."/>
            <person name="Rosen B."/>
            <person name="Hastie A."/>
            <person name="Liachko I."/>
            <person name="Sullivan S.T."/>
            <person name="Burton J."/>
            <person name="Sayre B.L."/>
            <person name="Huson H.J."/>
            <person name="Lee J."/>
            <person name="Lam E."/>
            <person name="Kelley C.M."/>
            <person name="Hutchison J.L."/>
            <person name="Zhou Y."/>
            <person name="Sun J."/>
            <person name="Crisa A."/>
            <person name="Schwartz J.C."/>
            <person name="Hammond J.A."/>
            <person name="Schroeder S.G."/>
            <person name="Liu G.E."/>
            <person name="Dunham M."/>
            <person name="Shendure J."/>
            <person name="Sonstegard T.S."/>
            <person name="Phillippy A.M."/>
            <person name="Van Tassell C.P."/>
            <person name="Smith T.P."/>
        </authorList>
    </citation>
    <scope>NUCLEOTIDE SEQUENCE [LARGE SCALE GENOMIC DNA]</scope>
</reference>
<dbReference type="PANTHER" id="PTHR45618">
    <property type="entry name" value="MITOCHONDRIAL DICARBOXYLATE CARRIER-RELATED"/>
    <property type="match status" value="1"/>
</dbReference>
<dbReference type="Ensembl" id="ENSCHIT00000027809.1">
    <property type="protein sequence ID" value="ENSCHIP00000019985.1"/>
    <property type="gene ID" value="ENSCHIG00000018796.1"/>
</dbReference>
<evidence type="ECO:0000256" key="4">
    <source>
        <dbReference type="ARBA" id="ARBA00022692"/>
    </source>
</evidence>
<dbReference type="Pfam" id="PF00153">
    <property type="entry name" value="Mito_carr"/>
    <property type="match status" value="1"/>
</dbReference>
<keyword evidence="6" id="KW-1133">Transmembrane helix</keyword>
<keyword evidence="7 8" id="KW-0472">Membrane</keyword>
<evidence type="ECO:0000256" key="1">
    <source>
        <dbReference type="ARBA" id="ARBA00004141"/>
    </source>
</evidence>
<sequence length="178" mass="20016">ALNWKPFEYRGLTTLAEFSKFPVDLTKTRLQIQDQKNDANFKEIKIGREEGLKYPSMLHQASCGAIKIGTYQSLKRLFVKCPEDETLLINVVCGILSGVISSTISIPANVLKIQMAAQNNTLQGEQGLWKGVSLIAQRATNVGCMELWVYNLTEKRLIFSHLMGDIVKWIFLFACGFV</sequence>
<name>A0A452F6U5_CAPHI</name>
<comment type="subcellular location">
    <subcellularLocation>
        <location evidence="1">Membrane</location>
        <topology evidence="1">Multi-pass membrane protein</topology>
    </subcellularLocation>
</comment>
<dbReference type="EMBL" id="LWLT01000002">
    <property type="status" value="NOT_ANNOTATED_CDS"/>
    <property type="molecule type" value="Genomic_DNA"/>
</dbReference>
<dbReference type="InterPro" id="IPR050391">
    <property type="entry name" value="Mito_Metabolite_Transporter"/>
</dbReference>
<feature type="repeat" description="Solcar" evidence="8">
    <location>
        <begin position="85"/>
        <end position="156"/>
    </location>
</feature>
<evidence type="ECO:0000256" key="9">
    <source>
        <dbReference type="RuleBase" id="RU000488"/>
    </source>
</evidence>
<keyword evidence="5" id="KW-0677">Repeat</keyword>
<dbReference type="GO" id="GO:0016020">
    <property type="term" value="C:membrane"/>
    <property type="evidence" value="ECO:0007669"/>
    <property type="project" value="UniProtKB-SubCell"/>
</dbReference>
<evidence type="ECO:0000256" key="5">
    <source>
        <dbReference type="ARBA" id="ARBA00022737"/>
    </source>
</evidence>
<dbReference type="AlphaFoldDB" id="A0A452F6U5"/>
<evidence type="ECO:0000256" key="8">
    <source>
        <dbReference type="PROSITE-ProRule" id="PRU00282"/>
    </source>
</evidence>
<dbReference type="Gene3D" id="1.50.40.10">
    <property type="entry name" value="Mitochondrial carrier domain"/>
    <property type="match status" value="1"/>
</dbReference>
<comment type="similarity">
    <text evidence="2 9">Belongs to the mitochondrial carrier (TC 2.A.29) family.</text>
</comment>
<evidence type="ECO:0000256" key="2">
    <source>
        <dbReference type="ARBA" id="ARBA00006375"/>
    </source>
</evidence>
<evidence type="ECO:0000256" key="3">
    <source>
        <dbReference type="ARBA" id="ARBA00022448"/>
    </source>
</evidence>
<keyword evidence="11" id="KW-1185">Reference proteome</keyword>
<evidence type="ECO:0000256" key="6">
    <source>
        <dbReference type="ARBA" id="ARBA00022989"/>
    </source>
</evidence>
<evidence type="ECO:0000256" key="7">
    <source>
        <dbReference type="ARBA" id="ARBA00023136"/>
    </source>
</evidence>
<dbReference type="InterPro" id="IPR018108">
    <property type="entry name" value="MCP_transmembrane"/>
</dbReference>
<reference evidence="10" key="2">
    <citation type="submission" date="2025-08" db="UniProtKB">
        <authorList>
            <consortium name="Ensembl"/>
        </authorList>
    </citation>
    <scope>IDENTIFICATION</scope>
</reference>
<reference evidence="10" key="3">
    <citation type="submission" date="2025-09" db="UniProtKB">
        <authorList>
            <consortium name="Ensembl"/>
        </authorList>
    </citation>
    <scope>IDENTIFICATION</scope>
</reference>
<organism evidence="10 11">
    <name type="scientific">Capra hircus</name>
    <name type="common">Goat</name>
    <dbReference type="NCBI Taxonomy" id="9925"/>
    <lineage>
        <taxon>Eukaryota</taxon>
        <taxon>Metazoa</taxon>
        <taxon>Chordata</taxon>
        <taxon>Craniata</taxon>
        <taxon>Vertebrata</taxon>
        <taxon>Euteleostomi</taxon>
        <taxon>Mammalia</taxon>
        <taxon>Eutheria</taxon>
        <taxon>Laurasiatheria</taxon>
        <taxon>Artiodactyla</taxon>
        <taxon>Ruminantia</taxon>
        <taxon>Pecora</taxon>
        <taxon>Bovidae</taxon>
        <taxon>Caprinae</taxon>
        <taxon>Capra</taxon>
    </lineage>
</organism>
<dbReference type="SUPFAM" id="SSF103506">
    <property type="entry name" value="Mitochondrial carrier"/>
    <property type="match status" value="1"/>
</dbReference>
<keyword evidence="3 9" id="KW-0813">Transport</keyword>
<dbReference type="GeneTree" id="ENSGT00940000158961"/>
<dbReference type="InterPro" id="IPR023395">
    <property type="entry name" value="MCP_dom_sf"/>
</dbReference>
<dbReference type="Proteomes" id="UP000291000">
    <property type="component" value="Chromosome 2"/>
</dbReference>
<evidence type="ECO:0000313" key="10">
    <source>
        <dbReference type="Ensembl" id="ENSCHIP00000019985.1"/>
    </source>
</evidence>
<proteinExistence type="inferred from homology"/>
<protein>
    <submittedName>
        <fullName evidence="10">Uncharacterized protein</fullName>
    </submittedName>
</protein>
<keyword evidence="4 8" id="KW-0812">Transmembrane</keyword>